<sequence length="127" mass="14633">MKGDTEITNSQDTIDSRDIIERIEYLGDLKERTELEGDSFDEDEEAELTNLRALTEEASDYSEWEFGVTLINDSYFQEYAQELAEDIGAISSDAQWPLGCIDWEWAAKELQMDYTAADFDGVTYLFR</sequence>
<organism evidence="1">
    <name type="scientific">marine sediment metagenome</name>
    <dbReference type="NCBI Taxonomy" id="412755"/>
    <lineage>
        <taxon>unclassified sequences</taxon>
        <taxon>metagenomes</taxon>
        <taxon>ecological metagenomes</taxon>
    </lineage>
</organism>
<comment type="caution">
    <text evidence="1">The sequence shown here is derived from an EMBL/GenBank/DDBJ whole genome shotgun (WGS) entry which is preliminary data.</text>
</comment>
<gene>
    <name evidence="1" type="ORF">LCGC14_2547890</name>
</gene>
<reference evidence="1" key="1">
    <citation type="journal article" date="2015" name="Nature">
        <title>Complex archaea that bridge the gap between prokaryotes and eukaryotes.</title>
        <authorList>
            <person name="Spang A."/>
            <person name="Saw J.H."/>
            <person name="Jorgensen S.L."/>
            <person name="Zaremba-Niedzwiedzka K."/>
            <person name="Martijn J."/>
            <person name="Lind A.E."/>
            <person name="van Eijk R."/>
            <person name="Schleper C."/>
            <person name="Guy L."/>
            <person name="Ettema T.J."/>
        </authorList>
    </citation>
    <scope>NUCLEOTIDE SEQUENCE</scope>
</reference>
<accession>A0A0F9BBN0</accession>
<evidence type="ECO:0000313" key="1">
    <source>
        <dbReference type="EMBL" id="KKL11232.1"/>
    </source>
</evidence>
<dbReference type="EMBL" id="LAZR01041740">
    <property type="protein sequence ID" value="KKL11232.1"/>
    <property type="molecule type" value="Genomic_DNA"/>
</dbReference>
<dbReference type="AlphaFoldDB" id="A0A0F9BBN0"/>
<protein>
    <submittedName>
        <fullName evidence="1">Uncharacterized protein</fullName>
    </submittedName>
</protein>
<proteinExistence type="predicted"/>
<name>A0A0F9BBN0_9ZZZZ</name>